<dbReference type="AlphaFoldDB" id="S2EKQ2"/>
<evidence type="ECO:0000313" key="3">
    <source>
        <dbReference type="Proteomes" id="UP000014065"/>
    </source>
</evidence>
<dbReference type="EMBL" id="AHJG01000197">
    <property type="protein sequence ID" value="EPA05227.1"/>
    <property type="molecule type" value="Genomic_DNA"/>
</dbReference>
<comment type="caution">
    <text evidence="2">The sequence shown here is derived from an EMBL/GenBank/DDBJ whole genome shotgun (WGS) entry which is preliminary data.</text>
</comment>
<reference evidence="2 3" key="1">
    <citation type="journal article" date="2012" name="J. Bacteriol.">
        <title>Genome Sequence of "Candidatus Nitrosoarchaeum limnia" BG20, a Low-Salinity Ammonia-Oxidizing Archaeon from the San Francisco Bay Estuary.</title>
        <authorList>
            <person name="Mosier A.C."/>
            <person name="Allen E.E."/>
            <person name="Kim M."/>
            <person name="Ferriera S."/>
            <person name="Francis C.A."/>
        </authorList>
    </citation>
    <scope>NUCLEOTIDE SEQUENCE [LARGE SCALE GENOMIC DNA]</scope>
    <source>
        <strain evidence="2 3">BG20</strain>
    </source>
</reference>
<protein>
    <recommendedName>
        <fullName evidence="1">N-acetyltransferase domain-containing protein</fullName>
    </recommendedName>
</protein>
<sequence length="144" mass="17539">MDLKNIRFKKVTVLDTDFLYRILEQRNPNNNISHKKMPTLLQHRKFIESDPYSYWYVIYFSNLKIGTVYLTSINEIGLHIKNEFQNLQIEKTILNKLFRKHPRNRYLVNINPKNKRMILFLKNNGFNLLQYTYELSIKRKNKND</sequence>
<keyword evidence="3" id="KW-1185">Reference proteome</keyword>
<dbReference type="Gene3D" id="3.40.630.30">
    <property type="match status" value="1"/>
</dbReference>
<proteinExistence type="predicted"/>
<dbReference type="Proteomes" id="UP000014065">
    <property type="component" value="Unassembled WGS sequence"/>
</dbReference>
<dbReference type="InterPro" id="IPR016181">
    <property type="entry name" value="Acyl_CoA_acyltransferase"/>
</dbReference>
<feature type="domain" description="N-acetyltransferase" evidence="1">
    <location>
        <begin position="6"/>
        <end position="143"/>
    </location>
</feature>
<dbReference type="PROSITE" id="PS51186">
    <property type="entry name" value="GNAT"/>
    <property type="match status" value="1"/>
</dbReference>
<evidence type="ECO:0000313" key="2">
    <source>
        <dbReference type="EMBL" id="EPA05227.1"/>
    </source>
</evidence>
<gene>
    <name evidence="2" type="ORF">BG20_I0207</name>
</gene>
<dbReference type="InterPro" id="IPR000182">
    <property type="entry name" value="GNAT_dom"/>
</dbReference>
<dbReference type="GO" id="GO:0016747">
    <property type="term" value="F:acyltransferase activity, transferring groups other than amino-acyl groups"/>
    <property type="evidence" value="ECO:0007669"/>
    <property type="project" value="InterPro"/>
</dbReference>
<name>S2EKQ2_9ARCH</name>
<organism evidence="2 3">
    <name type="scientific">Candidatus Nitrosarchaeum limnium BG20</name>
    <dbReference type="NCBI Taxonomy" id="859192"/>
    <lineage>
        <taxon>Archaea</taxon>
        <taxon>Nitrososphaerota</taxon>
        <taxon>Nitrososphaeria</taxon>
        <taxon>Nitrosopumilales</taxon>
        <taxon>Nitrosopumilaceae</taxon>
        <taxon>Nitrosarchaeum</taxon>
    </lineage>
</organism>
<evidence type="ECO:0000259" key="1">
    <source>
        <dbReference type="PROSITE" id="PS51186"/>
    </source>
</evidence>
<dbReference type="SUPFAM" id="SSF55729">
    <property type="entry name" value="Acyl-CoA N-acyltransferases (Nat)"/>
    <property type="match status" value="1"/>
</dbReference>
<accession>S2EKQ2</accession>